<evidence type="ECO:0000256" key="1">
    <source>
        <dbReference type="ARBA" id="ARBA00000966"/>
    </source>
</evidence>
<dbReference type="EC" id="3.2.1.4" evidence="2"/>
<dbReference type="Pfam" id="PF00150">
    <property type="entry name" value="Cellulase"/>
    <property type="match status" value="1"/>
</dbReference>
<dbReference type="GO" id="GO:0008810">
    <property type="term" value="F:cellulase activity"/>
    <property type="evidence" value="ECO:0007669"/>
    <property type="project" value="UniProtKB-EC"/>
</dbReference>
<accession>A0A8G2CLA2</accession>
<dbReference type="PANTHER" id="PTHR35923">
    <property type="entry name" value="MAJOR EXTRACELLULAR ENDOGLUCANASE"/>
    <property type="match status" value="1"/>
</dbReference>
<evidence type="ECO:0000256" key="2">
    <source>
        <dbReference type="ARBA" id="ARBA00012601"/>
    </source>
</evidence>
<dbReference type="PROSITE" id="PS00659">
    <property type="entry name" value="GLYCOSYL_HYDROL_F5"/>
    <property type="match status" value="1"/>
</dbReference>
<keyword evidence="4" id="KW-0136">Cellulose degradation</keyword>
<proteinExistence type="inferred from homology"/>
<reference evidence="10 11" key="1">
    <citation type="submission" date="2017-01" db="EMBL/GenBank/DDBJ databases">
        <authorList>
            <person name="Varghese N."/>
            <person name="Submissions S."/>
        </authorList>
    </citation>
    <scope>NUCLEOTIDE SEQUENCE [LARGE SCALE GENOMIC DNA]</scope>
    <source>
        <strain evidence="10 11">ATCC 35905</strain>
    </source>
</reference>
<evidence type="ECO:0000313" key="11">
    <source>
        <dbReference type="Proteomes" id="UP000186308"/>
    </source>
</evidence>
<sequence length="384" mass="40682">MMAQPPAAALAAALAAAPARDTRLPQGYLSTRGSQIIDAAGHDVRIASVGWNQHFNAIQATVAAIAAAGFNTVRVSWDDADLAAARRLLIQIVAAASRSGLKVIIDHHNDEGFTNPRDGFGAQQRNGLWFDRGPGTNDTNGAGVVGTVTAAQFQTDWVTIARTFATNPTVIGFDLDNEPTANGHITWGGGGPTDIHAMAQTVGDAIQAVDPGALIIVEGPQNYRTSFADRGPAPAGDLTLAGRIPVKLTIPHKLVYSVHEYPTEISDVRPDSGPAAIAQMNRTWGYLVTQHIAPVWVGEMGSSMRSTNARAWAATLLGYMNGKDGTEGGPTFRPGEQPVPGDWWVWGYLPRQAPDGTLNAAGALRPAQSVAWRQLLPLNTEVPR</sequence>
<dbReference type="OrthoDB" id="1153097at2"/>
<dbReference type="Proteomes" id="UP000186308">
    <property type="component" value="Unassembled WGS sequence"/>
</dbReference>
<dbReference type="InterPro" id="IPR001547">
    <property type="entry name" value="Glyco_hydro_5"/>
</dbReference>
<keyword evidence="3 8" id="KW-0378">Hydrolase</keyword>
<gene>
    <name evidence="10" type="ORF">SAMN05421828_112108</name>
</gene>
<comment type="caution">
    <text evidence="10">The sequence shown here is derived from an EMBL/GenBank/DDBJ whole genome shotgun (WGS) entry which is preliminary data.</text>
</comment>
<dbReference type="InterPro" id="IPR018087">
    <property type="entry name" value="Glyco_hydro_5_CS"/>
</dbReference>
<evidence type="ECO:0000256" key="3">
    <source>
        <dbReference type="ARBA" id="ARBA00022801"/>
    </source>
</evidence>
<name>A0A8G2CLA2_ACIRU</name>
<keyword evidence="7" id="KW-0624">Polysaccharide degradation</keyword>
<keyword evidence="6 8" id="KW-0326">Glycosidase</keyword>
<evidence type="ECO:0000313" key="10">
    <source>
        <dbReference type="EMBL" id="SIQ96425.1"/>
    </source>
</evidence>
<dbReference type="AlphaFoldDB" id="A0A8G2CLA2"/>
<evidence type="ECO:0000256" key="6">
    <source>
        <dbReference type="ARBA" id="ARBA00023295"/>
    </source>
</evidence>
<comment type="similarity">
    <text evidence="8">Belongs to the glycosyl hydrolase 5 (cellulase A) family.</text>
</comment>
<keyword evidence="11" id="KW-1185">Reference proteome</keyword>
<evidence type="ECO:0000256" key="5">
    <source>
        <dbReference type="ARBA" id="ARBA00023277"/>
    </source>
</evidence>
<evidence type="ECO:0000256" key="8">
    <source>
        <dbReference type="RuleBase" id="RU361153"/>
    </source>
</evidence>
<feature type="domain" description="Glycoside hydrolase family 5" evidence="9">
    <location>
        <begin position="38"/>
        <end position="321"/>
    </location>
</feature>
<comment type="catalytic activity">
    <reaction evidence="1">
        <text>Endohydrolysis of (1-&gt;4)-beta-D-glucosidic linkages in cellulose, lichenin and cereal beta-D-glucans.</text>
        <dbReference type="EC" id="3.2.1.4"/>
    </reaction>
</comment>
<keyword evidence="5" id="KW-0119">Carbohydrate metabolism</keyword>
<dbReference type="RefSeq" id="WP_051657383.1">
    <property type="nucleotide sequence ID" value="NZ_FTNE01000012.1"/>
</dbReference>
<dbReference type="SUPFAM" id="SSF51445">
    <property type="entry name" value="(Trans)glycosidases"/>
    <property type="match status" value="1"/>
</dbReference>
<dbReference type="PANTHER" id="PTHR35923:SF2">
    <property type="entry name" value="ENDOGLUCANASE"/>
    <property type="match status" value="1"/>
</dbReference>
<dbReference type="InterPro" id="IPR017853">
    <property type="entry name" value="GH"/>
</dbReference>
<evidence type="ECO:0000259" key="9">
    <source>
        <dbReference type="Pfam" id="PF00150"/>
    </source>
</evidence>
<dbReference type="EMBL" id="FTNE01000012">
    <property type="protein sequence ID" value="SIQ96425.1"/>
    <property type="molecule type" value="Genomic_DNA"/>
</dbReference>
<protein>
    <recommendedName>
        <fullName evidence="2">cellulase</fullName>
        <ecNumber evidence="2">3.2.1.4</ecNumber>
    </recommendedName>
</protein>
<dbReference type="Gene3D" id="3.20.20.80">
    <property type="entry name" value="Glycosidases"/>
    <property type="match status" value="1"/>
</dbReference>
<dbReference type="GO" id="GO:0030245">
    <property type="term" value="P:cellulose catabolic process"/>
    <property type="evidence" value="ECO:0007669"/>
    <property type="project" value="UniProtKB-KW"/>
</dbReference>
<evidence type="ECO:0000256" key="4">
    <source>
        <dbReference type="ARBA" id="ARBA00023001"/>
    </source>
</evidence>
<organism evidence="10 11">
    <name type="scientific">Acidiphilium rubrum</name>
    <dbReference type="NCBI Taxonomy" id="526"/>
    <lineage>
        <taxon>Bacteria</taxon>
        <taxon>Pseudomonadati</taxon>
        <taxon>Pseudomonadota</taxon>
        <taxon>Alphaproteobacteria</taxon>
        <taxon>Acetobacterales</taxon>
        <taxon>Acidocellaceae</taxon>
        <taxon>Acidiphilium</taxon>
    </lineage>
</organism>
<evidence type="ECO:0000256" key="7">
    <source>
        <dbReference type="ARBA" id="ARBA00023326"/>
    </source>
</evidence>